<evidence type="ECO:0000313" key="1">
    <source>
        <dbReference type="EMBL" id="MBC3932927.1"/>
    </source>
</evidence>
<dbReference type="EMBL" id="JACOGD010000007">
    <property type="protein sequence ID" value="MBC3932927.1"/>
    <property type="molecule type" value="Genomic_DNA"/>
</dbReference>
<keyword evidence="2" id="KW-1185">Reference proteome</keyword>
<dbReference type="Proteomes" id="UP000654304">
    <property type="component" value="Unassembled WGS sequence"/>
</dbReference>
<protein>
    <submittedName>
        <fullName evidence="1">Uncharacterized protein</fullName>
    </submittedName>
</protein>
<sequence length="125" mass="14241">MLPVAAFAVSPAKEPILRCFVTYAGSTEVIETGLSSNPYQVAAHDIQGRFRFKPVMIGEHGRISYIKLYTYFQTNKTDIPIHQASYFPPFRRNKQAYLLTPHNSLYAGEVERELQYHCTLKNLAS</sequence>
<evidence type="ECO:0000313" key="2">
    <source>
        <dbReference type="Proteomes" id="UP000654304"/>
    </source>
</evidence>
<proteinExistence type="predicted"/>
<reference evidence="1 2" key="1">
    <citation type="submission" date="2020-08" db="EMBL/GenBank/DDBJ databases">
        <title>Novel species isolated from subtropical streams in China.</title>
        <authorList>
            <person name="Lu H."/>
        </authorList>
    </citation>
    <scope>NUCLEOTIDE SEQUENCE [LARGE SCALE GENOMIC DNA]</scope>
    <source>
        <strain evidence="1 2">CY22W</strain>
    </source>
</reference>
<gene>
    <name evidence="1" type="ORF">H8K43_14715</name>
</gene>
<comment type="caution">
    <text evidence="1">The sequence shown here is derived from an EMBL/GenBank/DDBJ whole genome shotgun (WGS) entry which is preliminary data.</text>
</comment>
<accession>A0ABR7A7Q2</accession>
<name>A0ABR7A7Q2_9BURK</name>
<organism evidence="1 2">
    <name type="scientific">Undibacterium curvum</name>
    <dbReference type="NCBI Taxonomy" id="2762294"/>
    <lineage>
        <taxon>Bacteria</taxon>
        <taxon>Pseudomonadati</taxon>
        <taxon>Pseudomonadota</taxon>
        <taxon>Betaproteobacteria</taxon>
        <taxon>Burkholderiales</taxon>
        <taxon>Oxalobacteraceae</taxon>
        <taxon>Undibacterium</taxon>
    </lineage>
</organism>